<dbReference type="SUPFAM" id="SSF69593">
    <property type="entry name" value="Glycerol-3-phosphate (1)-acyltransferase"/>
    <property type="match status" value="1"/>
</dbReference>
<dbReference type="OrthoDB" id="9803035at2"/>
<keyword evidence="3 8" id="KW-0808">Transferase</keyword>
<evidence type="ECO:0000313" key="8">
    <source>
        <dbReference type="EMBL" id="VDR41995.1"/>
    </source>
</evidence>
<dbReference type="EMBL" id="CP101806">
    <property type="protein sequence ID" value="UUD35222.1"/>
    <property type="molecule type" value="Genomic_DNA"/>
</dbReference>
<dbReference type="EMBL" id="UZVY01000001">
    <property type="protein sequence ID" value="VDR41995.1"/>
    <property type="molecule type" value="Genomic_DNA"/>
</dbReference>
<proteinExistence type="predicted"/>
<evidence type="ECO:0000313" key="10">
    <source>
        <dbReference type="Proteomes" id="UP001058569"/>
    </source>
</evidence>
<dbReference type="InterPro" id="IPR002123">
    <property type="entry name" value="Plipid/glycerol_acylTrfase"/>
</dbReference>
<keyword evidence="4" id="KW-0443">Lipid metabolism</keyword>
<feature type="domain" description="Phospholipid/glycerol acyltransferase" evidence="6">
    <location>
        <begin position="72"/>
        <end position="197"/>
    </location>
</feature>
<dbReference type="EC" id="2.3.1.51" evidence="8"/>
<dbReference type="GO" id="GO:0003841">
    <property type="term" value="F:1-acylglycerol-3-phosphate O-acyltransferase activity"/>
    <property type="evidence" value="ECO:0007669"/>
    <property type="project" value="UniProtKB-EC"/>
</dbReference>
<dbReference type="PANTHER" id="PTHR10434:SF64">
    <property type="entry name" value="1-ACYL-SN-GLYCEROL-3-PHOSPHATE ACYLTRANSFERASE-RELATED"/>
    <property type="match status" value="1"/>
</dbReference>
<reference evidence="8 9" key="1">
    <citation type="submission" date="2018-12" db="EMBL/GenBank/DDBJ databases">
        <authorList>
            <consortium name="Pathogen Informatics"/>
        </authorList>
    </citation>
    <scope>NUCLEOTIDE SEQUENCE [LARGE SCALE GENOMIC DNA]</scope>
    <source>
        <strain evidence="8 9">NCTC10126</strain>
    </source>
</reference>
<dbReference type="RefSeq" id="WP_126118234.1">
    <property type="nucleotide sequence ID" value="NZ_CP101806.1"/>
</dbReference>
<comment type="pathway">
    <text evidence="1">Lipid metabolism.</text>
</comment>
<gene>
    <name evidence="8" type="primary">plsC</name>
    <name evidence="8" type="ORF">NCTC10126_00488</name>
    <name evidence="7" type="ORF">NPA07_05470</name>
</gene>
<dbReference type="CDD" id="cd07989">
    <property type="entry name" value="LPLAT_AGPAT-like"/>
    <property type="match status" value="1"/>
</dbReference>
<evidence type="ECO:0000256" key="3">
    <source>
        <dbReference type="ARBA" id="ARBA00022679"/>
    </source>
</evidence>
<dbReference type="GO" id="GO:0006654">
    <property type="term" value="P:phosphatidic acid biosynthetic process"/>
    <property type="evidence" value="ECO:0007669"/>
    <property type="project" value="TreeGrafter"/>
</dbReference>
<name>A0A3P8L764_9BACT</name>
<evidence type="ECO:0000259" key="6">
    <source>
        <dbReference type="SMART" id="SM00563"/>
    </source>
</evidence>
<dbReference type="SMART" id="SM00563">
    <property type="entry name" value="PlsC"/>
    <property type="match status" value="1"/>
</dbReference>
<keyword evidence="2" id="KW-0444">Lipid biosynthesis</keyword>
<sequence>MNFHFKMVFLWWIWLWRIYRIRAYARKYRGNPDYYTPQQRYDWLLKKVKSYLKMFNIKVTVEGYENLPKSPCLLISNHKSNADALILMEALSKKTSSKEEKNKIATFLAKKKLSKKAVIKNALNLIDAVYIDRQNFREAFESLAKFGSFVKENRTYGVIFPEGTRVDGDGLGEFKAGAFKVAISHYLPIVPVVISDSRDAFNKSRSKKIEIKVKFLSPMKPSSFMSIEPGALADRVRNLMERELENES</sequence>
<evidence type="ECO:0000313" key="9">
    <source>
        <dbReference type="Proteomes" id="UP000280036"/>
    </source>
</evidence>
<dbReference type="Proteomes" id="UP000280036">
    <property type="component" value="Unassembled WGS sequence"/>
</dbReference>
<evidence type="ECO:0000313" key="7">
    <source>
        <dbReference type="EMBL" id="UUD35222.1"/>
    </source>
</evidence>
<dbReference type="Proteomes" id="UP001058569">
    <property type="component" value="Chromosome"/>
</dbReference>
<organism evidence="8 9">
    <name type="scientific">Mycoplasmopsis caviae</name>
    <dbReference type="NCBI Taxonomy" id="55603"/>
    <lineage>
        <taxon>Bacteria</taxon>
        <taxon>Bacillati</taxon>
        <taxon>Mycoplasmatota</taxon>
        <taxon>Mycoplasmoidales</taxon>
        <taxon>Metamycoplasmataceae</taxon>
        <taxon>Mycoplasmopsis</taxon>
    </lineage>
</organism>
<dbReference type="AlphaFoldDB" id="A0A3P8L764"/>
<dbReference type="PANTHER" id="PTHR10434">
    <property type="entry name" value="1-ACYL-SN-GLYCEROL-3-PHOSPHATE ACYLTRANSFERASE"/>
    <property type="match status" value="1"/>
</dbReference>
<accession>A0A3P8L764</accession>
<evidence type="ECO:0000256" key="1">
    <source>
        <dbReference type="ARBA" id="ARBA00005189"/>
    </source>
</evidence>
<evidence type="ECO:0000256" key="4">
    <source>
        <dbReference type="ARBA" id="ARBA00023098"/>
    </source>
</evidence>
<keyword evidence="5 8" id="KW-0012">Acyltransferase</keyword>
<evidence type="ECO:0000256" key="2">
    <source>
        <dbReference type="ARBA" id="ARBA00022516"/>
    </source>
</evidence>
<dbReference type="Pfam" id="PF01553">
    <property type="entry name" value="Acyltransferase"/>
    <property type="match status" value="1"/>
</dbReference>
<protein>
    <submittedName>
        <fullName evidence="8">1-acyl-sn-glycerol-3-phosphate acyltransferase</fullName>
        <ecNumber evidence="8">2.3.1.51</ecNumber>
    </submittedName>
</protein>
<keyword evidence="10" id="KW-1185">Reference proteome</keyword>
<evidence type="ECO:0000256" key="5">
    <source>
        <dbReference type="ARBA" id="ARBA00023315"/>
    </source>
</evidence>
<reference evidence="7" key="2">
    <citation type="submission" date="2022-07" db="EMBL/GenBank/DDBJ databases">
        <title>Complete genome of Mycoplasma caviae type strain G122.</title>
        <authorList>
            <person name="Spergser J."/>
        </authorList>
    </citation>
    <scope>NUCLEOTIDE SEQUENCE</scope>
    <source>
        <strain evidence="7">G122</strain>
    </source>
</reference>